<keyword evidence="2" id="KW-1185">Reference proteome</keyword>
<evidence type="ECO:0000313" key="2">
    <source>
        <dbReference type="Proteomes" id="UP000248616"/>
    </source>
</evidence>
<organism evidence="1 2">
    <name type="scientific">Mesorhizobium kowhaii</name>
    <dbReference type="NCBI Taxonomy" id="1300272"/>
    <lineage>
        <taxon>Bacteria</taxon>
        <taxon>Pseudomonadati</taxon>
        <taxon>Pseudomonadota</taxon>
        <taxon>Alphaproteobacteria</taxon>
        <taxon>Hyphomicrobiales</taxon>
        <taxon>Phyllobacteriaceae</taxon>
        <taxon>Mesorhizobium</taxon>
    </lineage>
</organism>
<dbReference type="EMBL" id="MZXV01000037">
    <property type="protein sequence ID" value="PZV37148.1"/>
    <property type="molecule type" value="Genomic_DNA"/>
</dbReference>
<proteinExistence type="predicted"/>
<sequence length="59" mass="6309">MQTIETFGRLHVLVSNAGVQNVAPLVEFCQALSARDSLHVTVSANSMPPKSVSLKETAQ</sequence>
<protein>
    <submittedName>
        <fullName evidence="1">Uncharacterized protein</fullName>
    </submittedName>
</protein>
<reference evidence="2" key="1">
    <citation type="submission" date="2017-03" db="EMBL/GenBank/DDBJ databases">
        <authorList>
            <person name="Safronova V.I."/>
            <person name="Sazanova A.L."/>
            <person name="Chirak E.R."/>
        </authorList>
    </citation>
    <scope>NUCLEOTIDE SEQUENCE [LARGE SCALE GENOMIC DNA]</scope>
    <source>
        <strain evidence="2">Ach-343</strain>
    </source>
</reference>
<dbReference type="AlphaFoldDB" id="A0A2W7C5P5"/>
<gene>
    <name evidence="1" type="ORF">B5V02_18295</name>
</gene>
<name>A0A2W7C5P5_9HYPH</name>
<evidence type="ECO:0000313" key="1">
    <source>
        <dbReference type="EMBL" id="PZV37148.1"/>
    </source>
</evidence>
<dbReference type="RefSeq" id="WP_208647103.1">
    <property type="nucleotide sequence ID" value="NZ_MZXV01000037.1"/>
</dbReference>
<comment type="caution">
    <text evidence="1">The sequence shown here is derived from an EMBL/GenBank/DDBJ whole genome shotgun (WGS) entry which is preliminary data.</text>
</comment>
<dbReference type="Proteomes" id="UP000248616">
    <property type="component" value="Unassembled WGS sequence"/>
</dbReference>
<accession>A0A2W7C5P5</accession>